<comment type="similarity">
    <text evidence="2">Belongs to the resistance-nodulation-cell division (RND) (TC 2.A.6) family. MmpL subfamily.</text>
</comment>
<evidence type="ECO:0000313" key="10">
    <source>
        <dbReference type="Proteomes" id="UP000051442"/>
    </source>
</evidence>
<feature type="transmembrane region" description="Helical" evidence="7">
    <location>
        <begin position="270"/>
        <end position="289"/>
    </location>
</feature>
<name>A0A0R2FGP0_9LACO</name>
<keyword evidence="5 7" id="KW-1133">Transmembrane helix</keyword>
<comment type="subcellular location">
    <subcellularLocation>
        <location evidence="1">Cell membrane</location>
        <topology evidence="1">Multi-pass membrane protein</topology>
    </subcellularLocation>
</comment>
<sequence length="899" mass="98829">MLVWLIAIFVAIVMMPNTTSLIQEYGQPQLSNTSQPMVSRAIQNNWGRNISGTYNVTAVFNNPSGKLTTAQQLSIDKTVQRLTDKEKLYGIKSIQTLETNPTAKSQFYSKDQSTEIVQLALDRNQGDLRVLTQQLQNQVKTNGLNTYVTSPEIINDASNEKISQATNIATIVGFILSLLIIGIIFKSLIAPLISTLSMLMMYAVSMGLVNNLVTRANFPYSEYMPLLMLMLTLILGTLGHFYLFRAFKQHLEAGDSPREATTASIRDNRYFLGMICLILTLIFAGFWLFKFSTLRAMSGLAVVTIITTLGSLTIAPIFLSLLGERFFWPAVDNSASEHQLWNRLGRFGLWQPFVAIIAVLYIVGPFAFVYRNNLNFSAAKTVPANNQAVTGMRVLNAHFGEGTATPVTIYVQSTDRVDNERALLQLDNLTTKLQSMSGVASVTSLTQPNGQPINEYYVNNQLNNMNMSLKGATDQLSTIQTELKSNRSDLSAVKLAEEADKIDTLVSRADQLSSDTSTVQSQVSQIAGRASVSQQSTASAKVRRYQRLLSLINTQLQTVASNMRALGNQVSTSQSETSSVQSNVSGYATQLSAIETSLKKSSTSLGGLIKSYTDIYSYLTALQASDAAKVYYITPEQLTSMQFQQSLLSNTSQNYKTTKLTVYLTDSAAAKNPSATLEHLQQEVNTQLQGTSLAGATIAYTGQPVVQDTIRQSIKDNAIGLTALIVGVLLFMVALISRSVLQPLYWLMAYGLSFGASFQLAQLTNHFMTGDADFNWQVPLVAFVPVIVLGTYQLVELGLSYRFNDEPMLDWLLPGITALGQTVRHYLFAILVLCLVLFTTGFNPLTQAGLIVGFTAIIFNLILPIIVTAVGKLTITLPAKKPRQSHHLLKRRSKKDPEA</sequence>
<evidence type="ECO:0000256" key="2">
    <source>
        <dbReference type="ARBA" id="ARBA00010157"/>
    </source>
</evidence>
<evidence type="ECO:0000259" key="8">
    <source>
        <dbReference type="Pfam" id="PF03176"/>
    </source>
</evidence>
<evidence type="ECO:0000256" key="6">
    <source>
        <dbReference type="ARBA" id="ARBA00023136"/>
    </source>
</evidence>
<dbReference type="Pfam" id="PF03176">
    <property type="entry name" value="MMPL"/>
    <property type="match status" value="2"/>
</dbReference>
<feature type="domain" description="Membrane transport protein MMPL" evidence="8">
    <location>
        <begin position="55"/>
        <end position="353"/>
    </location>
</feature>
<accession>A0A0R2FGP0</accession>
<feature type="domain" description="Membrane transport protein MMPL" evidence="8">
    <location>
        <begin position="604"/>
        <end position="791"/>
    </location>
</feature>
<feature type="transmembrane region" description="Helical" evidence="7">
    <location>
        <begin position="744"/>
        <end position="764"/>
    </location>
</feature>
<comment type="caution">
    <text evidence="9">The sequence shown here is derived from an EMBL/GenBank/DDBJ whole genome shotgun (WGS) entry which is preliminary data.</text>
</comment>
<evidence type="ECO:0000256" key="7">
    <source>
        <dbReference type="SAM" id="Phobius"/>
    </source>
</evidence>
<reference evidence="9 10" key="1">
    <citation type="journal article" date="2015" name="Genome Announc.">
        <title>Expanding the biotechnology potential of lactobacilli through comparative genomics of 213 strains and associated genera.</title>
        <authorList>
            <person name="Sun Z."/>
            <person name="Harris H.M."/>
            <person name="McCann A."/>
            <person name="Guo C."/>
            <person name="Argimon S."/>
            <person name="Zhang W."/>
            <person name="Yang X."/>
            <person name="Jeffery I.B."/>
            <person name="Cooney J.C."/>
            <person name="Kagawa T.F."/>
            <person name="Liu W."/>
            <person name="Song Y."/>
            <person name="Salvetti E."/>
            <person name="Wrobel A."/>
            <person name="Rasinkangas P."/>
            <person name="Parkhill J."/>
            <person name="Rea M.C."/>
            <person name="O'Sullivan O."/>
            <person name="Ritari J."/>
            <person name="Douillard F.P."/>
            <person name="Paul Ross R."/>
            <person name="Yang R."/>
            <person name="Briner A.E."/>
            <person name="Felis G.E."/>
            <person name="de Vos W.M."/>
            <person name="Barrangou R."/>
            <person name="Klaenhammer T.R."/>
            <person name="Caufield P.W."/>
            <person name="Cui Y."/>
            <person name="Zhang H."/>
            <person name="O'Toole P.W."/>
        </authorList>
    </citation>
    <scope>NUCLEOTIDE SEQUENCE [LARGE SCALE GENOMIC DNA]</scope>
    <source>
        <strain evidence="9 10">DSM 23365</strain>
    </source>
</reference>
<dbReference type="EMBL" id="AYZM01000076">
    <property type="protein sequence ID" value="KRN25189.1"/>
    <property type="molecule type" value="Genomic_DNA"/>
</dbReference>
<keyword evidence="10" id="KW-1185">Reference proteome</keyword>
<feature type="transmembrane region" description="Helical" evidence="7">
    <location>
        <begin position="349"/>
        <end position="370"/>
    </location>
</feature>
<keyword evidence="4 7" id="KW-0812">Transmembrane</keyword>
<dbReference type="STRING" id="1423804.FD14_GL000377"/>
<keyword evidence="3" id="KW-1003">Cell membrane</keyword>
<proteinExistence type="inferred from homology"/>
<protein>
    <submittedName>
        <fullName evidence="9">RND superfamily drug exporter</fullName>
    </submittedName>
</protein>
<dbReference type="InterPro" id="IPR004869">
    <property type="entry name" value="MMPL_dom"/>
</dbReference>
<dbReference type="Gene3D" id="1.20.1640.10">
    <property type="entry name" value="Multidrug efflux transporter AcrB transmembrane domain"/>
    <property type="match status" value="1"/>
</dbReference>
<feature type="transmembrane region" description="Helical" evidence="7">
    <location>
        <begin position="826"/>
        <end position="845"/>
    </location>
</feature>
<gene>
    <name evidence="9" type="ORF">FD14_GL000377</name>
</gene>
<evidence type="ECO:0000256" key="4">
    <source>
        <dbReference type="ARBA" id="ARBA00022692"/>
    </source>
</evidence>
<dbReference type="PATRIC" id="fig|1423804.4.peg.409"/>
<feature type="transmembrane region" description="Helical" evidence="7">
    <location>
        <begin position="776"/>
        <end position="795"/>
    </location>
</feature>
<dbReference type="Proteomes" id="UP000051442">
    <property type="component" value="Unassembled WGS sequence"/>
</dbReference>
<dbReference type="InterPro" id="IPR050545">
    <property type="entry name" value="Mycobact_MmpL"/>
</dbReference>
<dbReference type="GO" id="GO:0005886">
    <property type="term" value="C:plasma membrane"/>
    <property type="evidence" value="ECO:0007669"/>
    <property type="project" value="UniProtKB-SubCell"/>
</dbReference>
<feature type="transmembrane region" description="Helical" evidence="7">
    <location>
        <begin position="301"/>
        <end position="328"/>
    </location>
</feature>
<dbReference type="PANTHER" id="PTHR33406:SF6">
    <property type="entry name" value="MEMBRANE PROTEIN YDGH-RELATED"/>
    <property type="match status" value="1"/>
</dbReference>
<feature type="transmembrane region" description="Helical" evidence="7">
    <location>
        <begin position="718"/>
        <end position="737"/>
    </location>
</feature>
<evidence type="ECO:0000256" key="5">
    <source>
        <dbReference type="ARBA" id="ARBA00022989"/>
    </source>
</evidence>
<dbReference type="AlphaFoldDB" id="A0A0R2FGP0"/>
<organism evidence="9 10">
    <name type="scientific">Secundilactobacillus similis DSM 23365 = JCM 2765</name>
    <dbReference type="NCBI Taxonomy" id="1423804"/>
    <lineage>
        <taxon>Bacteria</taxon>
        <taxon>Bacillati</taxon>
        <taxon>Bacillota</taxon>
        <taxon>Bacilli</taxon>
        <taxon>Lactobacillales</taxon>
        <taxon>Lactobacillaceae</taxon>
        <taxon>Secundilactobacillus</taxon>
    </lineage>
</organism>
<feature type="transmembrane region" description="Helical" evidence="7">
    <location>
        <begin position="225"/>
        <end position="244"/>
    </location>
</feature>
<keyword evidence="6 7" id="KW-0472">Membrane</keyword>
<evidence type="ECO:0000313" key="9">
    <source>
        <dbReference type="EMBL" id="KRN25189.1"/>
    </source>
</evidence>
<feature type="transmembrane region" description="Helical" evidence="7">
    <location>
        <begin position="168"/>
        <end position="185"/>
    </location>
</feature>
<dbReference type="SUPFAM" id="SSF82866">
    <property type="entry name" value="Multidrug efflux transporter AcrB transmembrane domain"/>
    <property type="match status" value="2"/>
</dbReference>
<feature type="transmembrane region" description="Helical" evidence="7">
    <location>
        <begin position="851"/>
        <end position="875"/>
    </location>
</feature>
<evidence type="ECO:0000256" key="3">
    <source>
        <dbReference type="ARBA" id="ARBA00022475"/>
    </source>
</evidence>
<evidence type="ECO:0000256" key="1">
    <source>
        <dbReference type="ARBA" id="ARBA00004651"/>
    </source>
</evidence>
<dbReference type="PANTHER" id="PTHR33406">
    <property type="entry name" value="MEMBRANE PROTEIN MJ1562-RELATED"/>
    <property type="match status" value="1"/>
</dbReference>